<organism evidence="2 3">
    <name type="scientific">Sphaerisporangium dianthi</name>
    <dbReference type="NCBI Taxonomy" id="1436120"/>
    <lineage>
        <taxon>Bacteria</taxon>
        <taxon>Bacillati</taxon>
        <taxon>Actinomycetota</taxon>
        <taxon>Actinomycetes</taxon>
        <taxon>Streptosporangiales</taxon>
        <taxon>Streptosporangiaceae</taxon>
        <taxon>Sphaerisporangium</taxon>
    </lineage>
</organism>
<name>A0ABV9CLQ8_9ACTN</name>
<evidence type="ECO:0000313" key="2">
    <source>
        <dbReference type="EMBL" id="MFC4533280.1"/>
    </source>
</evidence>
<evidence type="ECO:0000256" key="1">
    <source>
        <dbReference type="SAM" id="MobiDB-lite"/>
    </source>
</evidence>
<proteinExistence type="predicted"/>
<feature type="compositionally biased region" description="Polar residues" evidence="1">
    <location>
        <begin position="68"/>
        <end position="90"/>
    </location>
</feature>
<feature type="compositionally biased region" description="Pro residues" evidence="1">
    <location>
        <begin position="47"/>
        <end position="57"/>
    </location>
</feature>
<keyword evidence="3" id="KW-1185">Reference proteome</keyword>
<gene>
    <name evidence="2" type="ORF">ACFO60_21110</name>
</gene>
<comment type="caution">
    <text evidence="2">The sequence shown here is derived from an EMBL/GenBank/DDBJ whole genome shotgun (WGS) entry which is preliminary data.</text>
</comment>
<dbReference type="RefSeq" id="WP_380842561.1">
    <property type="nucleotide sequence ID" value="NZ_JBHSFP010000014.1"/>
</dbReference>
<evidence type="ECO:0000313" key="3">
    <source>
        <dbReference type="Proteomes" id="UP001596004"/>
    </source>
</evidence>
<accession>A0ABV9CLQ8</accession>
<sequence>MEIIEITDPHKVYGRQVAADDVSFTLHESELFGLLDRNDAGRSPAHQPLPPRMPPPAHLTDRALHRQISGQLQHFSQSRGNNRLGVNSASPGPRTQPPLFGPNRSEKPTPKSSPAKTLRSALDRAPPTQHPCVNHGTSTPSDLR</sequence>
<protein>
    <submittedName>
        <fullName evidence="2">Uncharacterized protein</fullName>
    </submittedName>
</protein>
<reference evidence="3" key="1">
    <citation type="journal article" date="2019" name="Int. J. Syst. Evol. Microbiol.">
        <title>The Global Catalogue of Microorganisms (GCM) 10K type strain sequencing project: providing services to taxonomists for standard genome sequencing and annotation.</title>
        <authorList>
            <consortium name="The Broad Institute Genomics Platform"/>
            <consortium name="The Broad Institute Genome Sequencing Center for Infectious Disease"/>
            <person name="Wu L."/>
            <person name="Ma J."/>
        </authorList>
    </citation>
    <scope>NUCLEOTIDE SEQUENCE [LARGE SCALE GENOMIC DNA]</scope>
    <source>
        <strain evidence="3">CGMCC 4.7132</strain>
    </source>
</reference>
<dbReference type="EMBL" id="JBHSFP010000014">
    <property type="protein sequence ID" value="MFC4533280.1"/>
    <property type="molecule type" value="Genomic_DNA"/>
</dbReference>
<dbReference type="Proteomes" id="UP001596004">
    <property type="component" value="Unassembled WGS sequence"/>
</dbReference>
<feature type="compositionally biased region" description="Polar residues" evidence="1">
    <location>
        <begin position="135"/>
        <end position="144"/>
    </location>
</feature>
<feature type="region of interest" description="Disordered" evidence="1">
    <location>
        <begin position="35"/>
        <end position="144"/>
    </location>
</feature>